<name>H5SIR6_9ZZZZ</name>
<feature type="domain" description="Mut7-C RNAse" evidence="1">
    <location>
        <begin position="1"/>
        <end position="135"/>
    </location>
</feature>
<dbReference type="AlphaFoldDB" id="H5SIR6"/>
<dbReference type="PANTHER" id="PTHR39081:SF1">
    <property type="entry name" value="MUT7-C RNASE DOMAIN-CONTAINING PROTEIN"/>
    <property type="match status" value="1"/>
</dbReference>
<reference evidence="2" key="2">
    <citation type="journal article" date="2012" name="PLoS ONE">
        <title>A Deeply Branching Thermophilic Bacterium with an Ancient Acetyl-CoA Pathway Dominates a Subsurface Ecosystem.</title>
        <authorList>
            <person name="Takami H."/>
            <person name="Noguchi H."/>
            <person name="Takaki Y."/>
            <person name="Uchiyama I."/>
            <person name="Toyoda A."/>
            <person name="Nishi S."/>
            <person name="Chee G.-J."/>
            <person name="Arai W."/>
            <person name="Nunoura T."/>
            <person name="Itoh T."/>
            <person name="Hattori M."/>
            <person name="Takai K."/>
        </authorList>
    </citation>
    <scope>NUCLEOTIDE SEQUENCE</scope>
</reference>
<gene>
    <name evidence="2" type="ORF">HGMM_F34B05C26</name>
</gene>
<dbReference type="EMBL" id="AP011736">
    <property type="protein sequence ID" value="BAL56052.1"/>
    <property type="molecule type" value="Genomic_DNA"/>
</dbReference>
<dbReference type="InterPro" id="IPR002782">
    <property type="entry name" value="Mut7-C_RNAse_dom"/>
</dbReference>
<protein>
    <submittedName>
        <fullName evidence="2">Hypothetical conserved protein</fullName>
    </submittedName>
</protein>
<reference evidence="2" key="1">
    <citation type="journal article" date="2005" name="Environ. Microbiol.">
        <title>Genetic and functional properties of uncultivated thermophilic crenarchaeotes from a subsurface gold mine as revealed by analysis of genome fragments.</title>
        <authorList>
            <person name="Nunoura T."/>
            <person name="Hirayama H."/>
            <person name="Takami H."/>
            <person name="Oida H."/>
            <person name="Nishi S."/>
            <person name="Shimamura S."/>
            <person name="Suzuki Y."/>
            <person name="Inagaki F."/>
            <person name="Takai K."/>
            <person name="Nealson K.H."/>
            <person name="Horikoshi K."/>
        </authorList>
    </citation>
    <scope>NUCLEOTIDE SEQUENCE</scope>
</reference>
<dbReference type="PANTHER" id="PTHR39081">
    <property type="entry name" value="MUT7-C DOMAIN-CONTAINING PROTEIN"/>
    <property type="match status" value="1"/>
</dbReference>
<sequence length="145" mass="16735">MLGRLARWLRLLGYDAAYDRQASDHALVRRARAESRVLLTRDRRLAARQGIQALLIISENLEEQVHQVRQALGQPPDPPLSRCPACNTPLLPTAREAVRDRVPPYVWRRQREFRLCPGCHRVYWPGTHVEHIQATLETIEPPPQL</sequence>
<proteinExistence type="predicted"/>
<accession>H5SIR6</accession>
<organism evidence="2">
    <name type="scientific">uncultured prokaryote</name>
    <dbReference type="NCBI Taxonomy" id="198431"/>
    <lineage>
        <taxon>unclassified sequences</taxon>
        <taxon>environmental samples</taxon>
    </lineage>
</organism>
<dbReference type="Pfam" id="PF01927">
    <property type="entry name" value="Mut7-C"/>
    <property type="match status" value="1"/>
</dbReference>
<evidence type="ECO:0000313" key="2">
    <source>
        <dbReference type="EMBL" id="BAL56052.1"/>
    </source>
</evidence>
<evidence type="ECO:0000259" key="1">
    <source>
        <dbReference type="Pfam" id="PF01927"/>
    </source>
</evidence>